<dbReference type="GO" id="GO:0005634">
    <property type="term" value="C:nucleus"/>
    <property type="evidence" value="ECO:0007669"/>
    <property type="project" value="TreeGrafter"/>
</dbReference>
<evidence type="ECO:0000313" key="4">
    <source>
        <dbReference type="Proteomes" id="UP000808372"/>
    </source>
</evidence>
<evidence type="ECO:0000256" key="2">
    <source>
        <dbReference type="ARBA" id="ARBA00022679"/>
    </source>
</evidence>
<dbReference type="GO" id="GO:0032259">
    <property type="term" value="P:methylation"/>
    <property type="evidence" value="ECO:0007669"/>
    <property type="project" value="UniProtKB-KW"/>
</dbReference>
<keyword evidence="1" id="KW-0489">Methyltransferase</keyword>
<evidence type="ECO:0000256" key="1">
    <source>
        <dbReference type="ARBA" id="ARBA00022603"/>
    </source>
</evidence>
<accession>A0A8U0R6U9</accession>
<evidence type="ECO:0000256" key="3">
    <source>
        <dbReference type="ARBA" id="ARBA00022691"/>
    </source>
</evidence>
<dbReference type="InterPro" id="IPR012901">
    <property type="entry name" value="CARME"/>
</dbReference>
<keyword evidence="4" id="KW-1185">Reference proteome</keyword>
<protein>
    <submittedName>
        <fullName evidence="5">Carnosine N-methyltransferase-like</fullName>
    </submittedName>
</protein>
<dbReference type="RefSeq" id="XP_038855261.1">
    <property type="nucleotide sequence ID" value="XM_038999333.1"/>
</dbReference>
<proteinExistence type="predicted"/>
<evidence type="ECO:0000313" key="5">
    <source>
        <dbReference type="RefSeq" id="XP_038855261.1"/>
    </source>
</evidence>
<reference evidence="5" key="1">
    <citation type="submission" date="2025-08" db="UniProtKB">
        <authorList>
            <consortium name="RefSeq"/>
        </authorList>
    </citation>
    <scope>IDENTIFICATION</scope>
    <source>
        <tissue evidence="5">White muscle</tissue>
    </source>
</reference>
<dbReference type="PANTHER" id="PTHR12303:SF6">
    <property type="entry name" value="CARNOSINE N-METHYLTRANSFERASE"/>
    <property type="match status" value="1"/>
</dbReference>
<keyword evidence="2" id="KW-0808">Transferase</keyword>
<dbReference type="PANTHER" id="PTHR12303">
    <property type="entry name" value="CARNOSINE N-METHYLTRANSFERASE"/>
    <property type="match status" value="1"/>
</dbReference>
<dbReference type="GeneID" id="120052409"/>
<gene>
    <name evidence="5" type="primary">LOC120052409</name>
</gene>
<dbReference type="Proteomes" id="UP000808372">
    <property type="component" value="Chromosome 1"/>
</dbReference>
<dbReference type="AlphaFoldDB" id="A0A8U0R6U9"/>
<sequence>MGLSRLLHSDMAGETVEQATDREQEEAYFCRERMKCTTEEETILERQHFWKVIDGFRYYRMHVQERVNRAEHQFRSLPEHHHQLPLPRVLPNLARIRRSVDHNQDVLHAIMLDCVHMFENMQYGEEVERESVPTTYTKNYQSMLKYLYDCVFFVARKPDHLNANGLQVVYENRLEALPRRESCGNLT</sequence>
<organism evidence="4 5">
    <name type="scientific">Salvelinus namaycush</name>
    <name type="common">Lake trout</name>
    <name type="synonym">Salmo namaycush</name>
    <dbReference type="NCBI Taxonomy" id="8040"/>
    <lineage>
        <taxon>Eukaryota</taxon>
        <taxon>Metazoa</taxon>
        <taxon>Chordata</taxon>
        <taxon>Craniata</taxon>
        <taxon>Vertebrata</taxon>
        <taxon>Euteleostomi</taxon>
        <taxon>Actinopterygii</taxon>
        <taxon>Neopterygii</taxon>
        <taxon>Teleostei</taxon>
        <taxon>Protacanthopterygii</taxon>
        <taxon>Salmoniformes</taxon>
        <taxon>Salmonidae</taxon>
        <taxon>Salmoninae</taxon>
        <taxon>Salvelinus</taxon>
    </lineage>
</organism>
<dbReference type="GO" id="GO:0030735">
    <property type="term" value="F:carnosine N-methyltransferase activity"/>
    <property type="evidence" value="ECO:0007669"/>
    <property type="project" value="TreeGrafter"/>
</dbReference>
<keyword evidence="3" id="KW-0949">S-adenosyl-L-methionine</keyword>
<name>A0A8U0R6U9_SALNM</name>
<dbReference type="KEGG" id="snh:120052409"/>
<dbReference type="GO" id="GO:0035498">
    <property type="term" value="P:carnosine metabolic process"/>
    <property type="evidence" value="ECO:0007669"/>
    <property type="project" value="TreeGrafter"/>
</dbReference>
<dbReference type="GO" id="GO:0005829">
    <property type="term" value="C:cytosol"/>
    <property type="evidence" value="ECO:0007669"/>
    <property type="project" value="TreeGrafter"/>
</dbReference>